<evidence type="ECO:0000313" key="1">
    <source>
        <dbReference type="EMBL" id="BBI92974.1"/>
    </source>
</evidence>
<sequence length="41" mass="4866">MIYELLHKAEMMQKHEYDREEGGEYTSCGETLLKEKMARSV</sequence>
<proteinExistence type="predicted"/>
<accession>A0A455VK14</accession>
<name>A0A455VK14_9GAMM</name>
<dbReference type="AlphaFoldDB" id="A0A455VK14"/>
<protein>
    <submittedName>
        <fullName evidence="1">Uncharacterized protein</fullName>
    </submittedName>
</protein>
<dbReference type="Proteomes" id="UP000324392">
    <property type="component" value="Chromosome"/>
</dbReference>
<dbReference type="EMBL" id="AP019531">
    <property type="protein sequence ID" value="BBI92974.1"/>
    <property type="molecule type" value="Genomic_DNA"/>
</dbReference>
<gene>
    <name evidence="1" type="ORF">SSYIS1_29600</name>
</gene>
<organism evidence="1 2">
    <name type="scientific">Serratia symbiotica</name>
    <dbReference type="NCBI Taxonomy" id="138074"/>
    <lineage>
        <taxon>Bacteria</taxon>
        <taxon>Pseudomonadati</taxon>
        <taxon>Pseudomonadota</taxon>
        <taxon>Gammaproteobacteria</taxon>
        <taxon>Enterobacterales</taxon>
        <taxon>Yersiniaceae</taxon>
        <taxon>Serratia</taxon>
    </lineage>
</organism>
<reference evidence="1 2" key="1">
    <citation type="submission" date="2019-03" db="EMBL/GenBank/DDBJ databases">
        <title>The genome sequence of Candidatus Serratia symbiotica strain IS.</title>
        <authorList>
            <person name="Nikoh N."/>
            <person name="Koga R."/>
            <person name="Oshima K."/>
            <person name="Hattori M."/>
            <person name="Fukatsu T."/>
        </authorList>
    </citation>
    <scope>NUCLEOTIDE SEQUENCE [LARGE SCALE GENOMIC DNA]</scope>
    <source>
        <strain evidence="1 2">IS</strain>
    </source>
</reference>
<evidence type="ECO:0000313" key="2">
    <source>
        <dbReference type="Proteomes" id="UP000324392"/>
    </source>
</evidence>